<dbReference type="PANTHER" id="PTHR43019:SF23">
    <property type="entry name" value="PROTEASE DO-LIKE 5, CHLOROPLASTIC"/>
    <property type="match status" value="1"/>
</dbReference>
<dbReference type="Gene3D" id="2.40.10.10">
    <property type="entry name" value="Trypsin-like serine proteases"/>
    <property type="match status" value="2"/>
</dbReference>
<gene>
    <name evidence="3" type="ORF">KL86PLE_90466</name>
</gene>
<dbReference type="InterPro" id="IPR001940">
    <property type="entry name" value="Peptidase_S1C"/>
</dbReference>
<name>A0A212LPQ7_9HYPH</name>
<dbReference type="GO" id="GO:0004252">
    <property type="term" value="F:serine-type endopeptidase activity"/>
    <property type="evidence" value="ECO:0007669"/>
    <property type="project" value="InterPro"/>
</dbReference>
<evidence type="ECO:0008006" key="4">
    <source>
        <dbReference type="Google" id="ProtNLM"/>
    </source>
</evidence>
<dbReference type="AlphaFoldDB" id="A0A212LPQ7"/>
<protein>
    <recommendedName>
        <fullName evidence="4">Serine protease</fullName>
    </recommendedName>
</protein>
<feature type="region of interest" description="Disordered" evidence="1">
    <location>
        <begin position="203"/>
        <end position="243"/>
    </location>
</feature>
<feature type="chain" id="PRO_5013143585" description="Serine protease" evidence="2">
    <location>
        <begin position="29"/>
        <end position="873"/>
    </location>
</feature>
<dbReference type="Pfam" id="PF13365">
    <property type="entry name" value="Trypsin_2"/>
    <property type="match status" value="1"/>
</dbReference>
<keyword evidence="2" id="KW-0732">Signal</keyword>
<feature type="region of interest" description="Disordered" evidence="1">
    <location>
        <begin position="412"/>
        <end position="438"/>
    </location>
</feature>
<dbReference type="RefSeq" id="WP_288198604.1">
    <property type="nucleotide sequence ID" value="NZ_LT608334.1"/>
</dbReference>
<feature type="region of interest" description="Disordered" evidence="1">
    <location>
        <begin position="607"/>
        <end position="658"/>
    </location>
</feature>
<dbReference type="EMBL" id="FMJD01000013">
    <property type="protein sequence ID" value="SCM79522.1"/>
    <property type="molecule type" value="Genomic_DNA"/>
</dbReference>
<accession>A0A212LPQ7</accession>
<dbReference type="InterPro" id="IPR009003">
    <property type="entry name" value="Peptidase_S1_PA"/>
</dbReference>
<feature type="compositionally biased region" description="Pro residues" evidence="1">
    <location>
        <begin position="417"/>
        <end position="431"/>
    </location>
</feature>
<proteinExistence type="predicted"/>
<feature type="signal peptide" evidence="2">
    <location>
        <begin position="1"/>
        <end position="28"/>
    </location>
</feature>
<organism evidence="3">
    <name type="scientific">uncultured Pleomorphomonas sp</name>
    <dbReference type="NCBI Taxonomy" id="442121"/>
    <lineage>
        <taxon>Bacteria</taxon>
        <taxon>Pseudomonadati</taxon>
        <taxon>Pseudomonadota</taxon>
        <taxon>Alphaproteobacteria</taxon>
        <taxon>Hyphomicrobiales</taxon>
        <taxon>Pleomorphomonadaceae</taxon>
        <taxon>Pleomorphomonas</taxon>
        <taxon>environmental samples</taxon>
    </lineage>
</organism>
<dbReference type="PRINTS" id="PR00834">
    <property type="entry name" value="PROTEASES2C"/>
</dbReference>
<dbReference type="GO" id="GO:0006508">
    <property type="term" value="P:proteolysis"/>
    <property type="evidence" value="ECO:0007669"/>
    <property type="project" value="InterPro"/>
</dbReference>
<evidence type="ECO:0000313" key="3">
    <source>
        <dbReference type="EMBL" id="SCM79522.1"/>
    </source>
</evidence>
<evidence type="ECO:0000256" key="2">
    <source>
        <dbReference type="SAM" id="SignalP"/>
    </source>
</evidence>
<evidence type="ECO:0000256" key="1">
    <source>
        <dbReference type="SAM" id="MobiDB-lite"/>
    </source>
</evidence>
<dbReference type="SUPFAM" id="SSF50494">
    <property type="entry name" value="Trypsin-like serine proteases"/>
    <property type="match status" value="1"/>
</dbReference>
<sequence>MAVSLMSVLSRNAWLVVFLVLSSGSASAFDDHRYDNDRKYYEDENWTLSVNLARKACFMFTLNTGDYQVLLGEDRRGGTPAYEFRFSALSWKYEDGKKYEVVTRLDQYPAWTADGIGVDSDGLNGVAIRGAKVEAVEEFAAAKSFSLKIDGRDYGKFPLAGGEAALERMRECTDAIEDGRISLEAIARGEGVDFSVWPPRDPPLVLSLSPPPKKDETRPDDTPRGSAKGGPDRGKGKEPILASGPSLALDEDYYAGDKVYAKEGNWWVFVTLARKSCSMAATYEGAAEIEVGGDRRGGKLTYFFVFSKPSWEYEQGKDYDVTIEYDGNSAWEGDGVGVRLTEHNGVALEGINAEAVDEMATAQSLRLRIGSRENGVFDLNGSRKALAKMRECIAAVEDGRISLEAIAEGKGADVTWPPSPTLPLVPSPTPTPKEEDIKRGDVLPGVAEDSSPRGNGKEAALGQEYYIGDEAYANDLRWFIFTNRARKSCFMTAGFEGNARIKVGGDQRGGELTYYLVFSKEPLAREQRKYYDVIIGFDEHSPWAGDGVGVSNGVAVEGLSEKVIDELAAAQEFNLKIGDRDFGKFELKDTREGLAMMRQCMAEMGGGSFSQGKVGGGERADIPSPSAPAPTPKEDEILPDDAPPGGAEGGQDGGGDGKEPVVVSGSAFFVADAGYLLTNAHVVRHCGYPSLRFGDGHTEFAFTIAEDEDMDLALLKISGRSPAFAKFRGAPPIRLGESVVVFGYPLSGYLSKSGNLSTGLVASLAGAGDNEVQMQISAPVQSGNSGGAVVDQSGHVVGVVVAKSNTTPIDDHRVEVIQNANFAIKADVAKAFLDGLGVPYEVEAPGDDLKTPDVADIARAFSAQVICEVPELD</sequence>
<dbReference type="PANTHER" id="PTHR43019">
    <property type="entry name" value="SERINE ENDOPROTEASE DEGS"/>
    <property type="match status" value="1"/>
</dbReference>
<dbReference type="InterPro" id="IPR043504">
    <property type="entry name" value="Peptidase_S1_PA_chymotrypsin"/>
</dbReference>
<feature type="compositionally biased region" description="Basic and acidic residues" evidence="1">
    <location>
        <begin position="212"/>
        <end position="223"/>
    </location>
</feature>
<reference evidence="3" key="1">
    <citation type="submission" date="2016-08" db="EMBL/GenBank/DDBJ databases">
        <authorList>
            <person name="Seilhamer J.J."/>
        </authorList>
    </citation>
    <scope>NUCLEOTIDE SEQUENCE</scope>
    <source>
        <strain evidence="3">86</strain>
    </source>
</reference>